<dbReference type="RefSeq" id="WP_086992618.1">
    <property type="nucleotide sequence ID" value="NZ_FUHU01000044.1"/>
</dbReference>
<accession>A0A1R4GDR0</accession>
<keyword evidence="2" id="KW-0328">Glycosyltransferase</keyword>
<dbReference type="OrthoDB" id="9802649at2"/>
<keyword evidence="2" id="KW-0808">Transferase</keyword>
<dbReference type="SUPFAM" id="SSF53448">
    <property type="entry name" value="Nucleotide-diphospho-sugar transferases"/>
    <property type="match status" value="1"/>
</dbReference>
<evidence type="ECO:0000313" key="3">
    <source>
        <dbReference type="Proteomes" id="UP000195787"/>
    </source>
</evidence>
<dbReference type="Gene3D" id="3.90.550.10">
    <property type="entry name" value="Spore Coat Polysaccharide Biosynthesis Protein SpsA, Chain A"/>
    <property type="match status" value="1"/>
</dbReference>
<feature type="domain" description="Glycosyltransferase 2-like" evidence="1">
    <location>
        <begin position="16"/>
        <end position="121"/>
    </location>
</feature>
<dbReference type="InterPro" id="IPR029044">
    <property type="entry name" value="Nucleotide-diphossugar_trans"/>
</dbReference>
<dbReference type="EC" id="2.4.1.-" evidence="2"/>
<evidence type="ECO:0000259" key="1">
    <source>
        <dbReference type="Pfam" id="PF00535"/>
    </source>
</evidence>
<dbReference type="InterPro" id="IPR001173">
    <property type="entry name" value="Glyco_trans_2-like"/>
</dbReference>
<dbReference type="PANTHER" id="PTHR43685:SF2">
    <property type="entry name" value="GLYCOSYLTRANSFERASE 2-LIKE DOMAIN-CONTAINING PROTEIN"/>
    <property type="match status" value="1"/>
</dbReference>
<dbReference type="InterPro" id="IPR050834">
    <property type="entry name" value="Glycosyltransf_2"/>
</dbReference>
<dbReference type="AlphaFoldDB" id="A0A1R4GDR0"/>
<dbReference type="GeneID" id="303173755"/>
<keyword evidence="3" id="KW-1185">Reference proteome</keyword>
<sequence length="329" mass="35658">MAVSRRHLTPVGERISVALCTHNGAAYVGEQVHSILAQTVPVHEIVLGDDASGDDTVAIVRELAADTDVDLVVREHSPALGVRDNFADAIAATTGDVVALSDQDDVWHPERLATLVPALQTSSLVHSDARLVDEALNPLGDTLLESLEVSEWELESLQTGHALAVLLRRNLVTGATTVMRGDFARDALPIPDGWLHDEWLAMLAAIEGSLVLVPEALTDYRQHGANEVGAQKLDLLAKWKHLRQQGSGAHRRKALRATSLAQAAFDRGIGDDETRALLIAKARHERTRLGLPTWYPSRVPAVVRGLATGRYGVFSRGALEAARDLVERR</sequence>
<organism evidence="2 3">
    <name type="scientific">Agrococcus casei LMG 22410</name>
    <dbReference type="NCBI Taxonomy" id="1255656"/>
    <lineage>
        <taxon>Bacteria</taxon>
        <taxon>Bacillati</taxon>
        <taxon>Actinomycetota</taxon>
        <taxon>Actinomycetes</taxon>
        <taxon>Micrococcales</taxon>
        <taxon>Microbacteriaceae</taxon>
        <taxon>Agrococcus</taxon>
    </lineage>
</organism>
<dbReference type="GO" id="GO:0016757">
    <property type="term" value="F:glycosyltransferase activity"/>
    <property type="evidence" value="ECO:0007669"/>
    <property type="project" value="UniProtKB-KW"/>
</dbReference>
<reference evidence="2 3" key="1">
    <citation type="submission" date="2017-02" db="EMBL/GenBank/DDBJ databases">
        <authorList>
            <person name="Peterson S.W."/>
        </authorList>
    </citation>
    <scope>NUCLEOTIDE SEQUENCE [LARGE SCALE GENOMIC DNA]</scope>
    <source>
        <strain evidence="2 3">LMG 22410</strain>
    </source>
</reference>
<dbReference type="Proteomes" id="UP000195787">
    <property type="component" value="Unassembled WGS sequence"/>
</dbReference>
<dbReference type="Pfam" id="PF00535">
    <property type="entry name" value="Glycos_transf_2"/>
    <property type="match status" value="1"/>
</dbReference>
<protein>
    <submittedName>
        <fullName evidence="2">Alpha-L-Rha alpha-1,3-L-rhamnosyltransferase</fullName>
        <ecNumber evidence="2">2.4.1.-</ecNumber>
    </submittedName>
</protein>
<name>A0A1R4GDR0_9MICO</name>
<dbReference type="EMBL" id="FUHU01000044">
    <property type="protein sequence ID" value="SJM66300.1"/>
    <property type="molecule type" value="Genomic_DNA"/>
</dbReference>
<evidence type="ECO:0000313" key="2">
    <source>
        <dbReference type="EMBL" id="SJM66300.1"/>
    </source>
</evidence>
<dbReference type="PANTHER" id="PTHR43685">
    <property type="entry name" value="GLYCOSYLTRANSFERASE"/>
    <property type="match status" value="1"/>
</dbReference>
<proteinExistence type="predicted"/>
<gene>
    <name evidence="2" type="ORF">CZ674_11095</name>
</gene>
<dbReference type="CDD" id="cd04196">
    <property type="entry name" value="GT_2_like_d"/>
    <property type="match status" value="1"/>
</dbReference>